<dbReference type="PANTHER" id="PTHR47129">
    <property type="entry name" value="QUINONE OXIDOREDUCTASE 2"/>
    <property type="match status" value="1"/>
</dbReference>
<protein>
    <submittedName>
        <fullName evidence="2">SDR family oxidoreductase</fullName>
        <ecNumber evidence="2">1.6.5.2</ecNumber>
    </submittedName>
</protein>
<dbReference type="InterPro" id="IPR016040">
    <property type="entry name" value="NAD(P)-bd_dom"/>
</dbReference>
<evidence type="ECO:0000313" key="3">
    <source>
        <dbReference type="Proteomes" id="UP001280415"/>
    </source>
</evidence>
<dbReference type="RefSeq" id="WP_317051824.1">
    <property type="nucleotide sequence ID" value="NZ_CP140878.1"/>
</dbReference>
<dbReference type="AlphaFoldDB" id="A0AAW8YIT7"/>
<accession>A0AAW8YIT7</accession>
<dbReference type="Proteomes" id="UP001280415">
    <property type="component" value="Unassembled WGS sequence"/>
</dbReference>
<evidence type="ECO:0000313" key="2">
    <source>
        <dbReference type="EMBL" id="MDV2910403.1"/>
    </source>
</evidence>
<sequence>MNILVTGATGNFGGYALKVLQDLVPEDNLYGLARTEEKGAKLKEAGIKVRIGDYTDSASLRKAFEGIDRLLFVSSTTDGDRQAQHRDVVEAAKAAGVSYIAYTSFGKATESTSPLAADHRFTEQLIEESGIAHTFLRNNWYLENEAAFLAAGAKGGKFIYAGGNGQAGWALRREYAEVAARAVSGKFDFPEILELGGQLRTYEDLGAALRGATGKDLEVISADEATAAKNLVENAGVPQNVAELLVSFQQIVKSGALAVQPDDFEKYLGKPLTPMVEAIKEVLG</sequence>
<dbReference type="EC" id="1.6.5.2" evidence="2"/>
<name>A0AAW8YIT7_PEDAC</name>
<dbReference type="PANTHER" id="PTHR47129:SF1">
    <property type="entry name" value="NMRA-LIKE DOMAIN-CONTAINING PROTEIN"/>
    <property type="match status" value="1"/>
</dbReference>
<proteinExistence type="predicted"/>
<dbReference type="Pfam" id="PF13460">
    <property type="entry name" value="NAD_binding_10"/>
    <property type="match status" value="1"/>
</dbReference>
<dbReference type="SUPFAM" id="SSF51735">
    <property type="entry name" value="NAD(P)-binding Rossmann-fold domains"/>
    <property type="match status" value="1"/>
</dbReference>
<evidence type="ECO:0000259" key="1">
    <source>
        <dbReference type="Pfam" id="PF13460"/>
    </source>
</evidence>
<dbReference type="Gene3D" id="3.90.25.10">
    <property type="entry name" value="UDP-galactose 4-epimerase, domain 1"/>
    <property type="match status" value="1"/>
</dbReference>
<dbReference type="InterPro" id="IPR052718">
    <property type="entry name" value="NmrA-type_oxidoreductase"/>
</dbReference>
<reference evidence="2" key="1">
    <citation type="journal article" date="2023" name="PeerJ">
        <title>Selection and evaluation of lactic acid bacteria from chicken feces in Thailand as potential probiotics.</title>
        <authorList>
            <person name="Khurajog B."/>
            <person name="Disastra Y."/>
            <person name="Lawwyne L.D."/>
            <person name="Sirichokchatchawan W."/>
            <person name="Niyomtham W."/>
            <person name="Yindee J."/>
            <person name="Hampson D.J."/>
            <person name="Prapasarakul N."/>
        </authorList>
    </citation>
    <scope>NUCLEOTIDE SEQUENCE</scope>
    <source>
        <strain evidence="2">BF14</strain>
    </source>
</reference>
<comment type="caution">
    <text evidence="2">The sequence shown here is derived from an EMBL/GenBank/DDBJ whole genome shotgun (WGS) entry which is preliminary data.</text>
</comment>
<dbReference type="GO" id="GO:0003955">
    <property type="term" value="F:NAD(P)H dehydrogenase (quinone) activity"/>
    <property type="evidence" value="ECO:0007669"/>
    <property type="project" value="UniProtKB-EC"/>
</dbReference>
<keyword evidence="2" id="KW-0560">Oxidoreductase</keyword>
<feature type="domain" description="NAD(P)-binding" evidence="1">
    <location>
        <begin position="7"/>
        <end position="152"/>
    </location>
</feature>
<organism evidence="2 3">
    <name type="scientific">Pediococcus acidilactici</name>
    <dbReference type="NCBI Taxonomy" id="1254"/>
    <lineage>
        <taxon>Bacteria</taxon>
        <taxon>Bacillati</taxon>
        <taxon>Bacillota</taxon>
        <taxon>Bacilli</taxon>
        <taxon>Lactobacillales</taxon>
        <taxon>Lactobacillaceae</taxon>
        <taxon>Pediococcus</taxon>
        <taxon>Pediococcus acidilactici group</taxon>
    </lineage>
</organism>
<dbReference type="InterPro" id="IPR036291">
    <property type="entry name" value="NAD(P)-bd_dom_sf"/>
</dbReference>
<reference evidence="2" key="2">
    <citation type="submission" date="2023-10" db="EMBL/GenBank/DDBJ databases">
        <authorList>
            <person name="Khurajog B."/>
        </authorList>
    </citation>
    <scope>NUCLEOTIDE SEQUENCE</scope>
    <source>
        <strain evidence="2">BF14</strain>
    </source>
</reference>
<dbReference type="CDD" id="cd05269">
    <property type="entry name" value="TMR_SDR_a"/>
    <property type="match status" value="1"/>
</dbReference>
<dbReference type="EMBL" id="JAWJAX010000001">
    <property type="protein sequence ID" value="MDV2910403.1"/>
    <property type="molecule type" value="Genomic_DNA"/>
</dbReference>
<dbReference type="Gene3D" id="3.40.50.720">
    <property type="entry name" value="NAD(P)-binding Rossmann-like Domain"/>
    <property type="match status" value="1"/>
</dbReference>
<gene>
    <name evidence="2" type="ORF">R0H03_00770</name>
</gene>